<dbReference type="Pfam" id="PF00686">
    <property type="entry name" value="CBM_20"/>
    <property type="match status" value="1"/>
</dbReference>
<evidence type="ECO:0000256" key="1">
    <source>
        <dbReference type="SAM" id="MobiDB-lite"/>
    </source>
</evidence>
<dbReference type="InterPro" id="IPR013784">
    <property type="entry name" value="Carb-bd-like_fold"/>
</dbReference>
<reference evidence="4 5" key="2">
    <citation type="submission" date="2024-05" db="EMBL/GenBank/DDBJ databases">
        <authorList>
            <person name="Chen Y."/>
            <person name="Shah S."/>
            <person name="Dougan E. K."/>
            <person name="Thang M."/>
            <person name="Chan C."/>
        </authorList>
    </citation>
    <scope>NUCLEOTIDE SEQUENCE [LARGE SCALE GENOMIC DNA]</scope>
</reference>
<dbReference type="PROSITE" id="PS51166">
    <property type="entry name" value="CBM20"/>
    <property type="match status" value="1"/>
</dbReference>
<gene>
    <name evidence="3" type="ORF">C1SCF055_LOCUS961</name>
</gene>
<feature type="compositionally biased region" description="Polar residues" evidence="1">
    <location>
        <begin position="105"/>
        <end position="126"/>
    </location>
</feature>
<proteinExistence type="predicted"/>
<evidence type="ECO:0000313" key="5">
    <source>
        <dbReference type="Proteomes" id="UP001152797"/>
    </source>
</evidence>
<dbReference type="Gene3D" id="2.60.40.10">
    <property type="entry name" value="Immunoglobulins"/>
    <property type="match status" value="1"/>
</dbReference>
<feature type="domain" description="CBM20" evidence="2">
    <location>
        <begin position="1"/>
        <end position="79"/>
    </location>
</feature>
<organism evidence="3">
    <name type="scientific">Cladocopium goreaui</name>
    <dbReference type="NCBI Taxonomy" id="2562237"/>
    <lineage>
        <taxon>Eukaryota</taxon>
        <taxon>Sar</taxon>
        <taxon>Alveolata</taxon>
        <taxon>Dinophyceae</taxon>
        <taxon>Suessiales</taxon>
        <taxon>Symbiodiniaceae</taxon>
        <taxon>Cladocopium</taxon>
    </lineage>
</organism>
<evidence type="ECO:0000259" key="2">
    <source>
        <dbReference type="PROSITE" id="PS51166"/>
    </source>
</evidence>
<accession>A0A9P1BFI8</accession>
<evidence type="ECO:0000313" key="4">
    <source>
        <dbReference type="EMBL" id="CAL4759686.1"/>
    </source>
</evidence>
<dbReference type="Proteomes" id="UP001152797">
    <property type="component" value="Unassembled WGS sequence"/>
</dbReference>
<reference evidence="3" key="1">
    <citation type="submission" date="2022-10" db="EMBL/GenBank/DDBJ databases">
        <authorList>
            <person name="Chen Y."/>
            <person name="Dougan E. K."/>
            <person name="Chan C."/>
            <person name="Rhodes N."/>
            <person name="Thang M."/>
        </authorList>
    </citation>
    <scope>NUCLEOTIDE SEQUENCE</scope>
</reference>
<comment type="caution">
    <text evidence="3">The sequence shown here is derived from an EMBL/GenBank/DDBJ whole genome shotgun (WGS) entry which is preliminary data.</text>
</comment>
<name>A0A9P1BFI8_9DINO</name>
<dbReference type="AlphaFoldDB" id="A0A9P1BFI8"/>
<protein>
    <submittedName>
        <fullName evidence="4">CBM20 domain-containing protein</fullName>
    </submittedName>
</protein>
<feature type="region of interest" description="Disordered" evidence="1">
    <location>
        <begin position="84"/>
        <end position="140"/>
    </location>
</feature>
<evidence type="ECO:0000313" key="3">
    <source>
        <dbReference type="EMBL" id="CAI3972374.1"/>
    </source>
</evidence>
<dbReference type="OrthoDB" id="440291at2759"/>
<sequence>GSDWQLGSWNPAESWYLNTSPSLYPIWKDRIPMPSPGGQFKVFIKNTVGNYVWEPLPCNRTWPRHGLTPDTEVKLTYGESGITTVSLGRAKESNKMEADDGPGSGTSAPASRGTSAPVSRGTSGSPKKSKGYVKSTQVRS</sequence>
<feature type="non-terminal residue" evidence="3">
    <location>
        <position position="1"/>
    </location>
</feature>
<dbReference type="SUPFAM" id="SSF49452">
    <property type="entry name" value="Starch-binding domain-like"/>
    <property type="match status" value="1"/>
</dbReference>
<dbReference type="EMBL" id="CAMXCT020000006">
    <property type="protein sequence ID" value="CAL1125749.1"/>
    <property type="molecule type" value="Genomic_DNA"/>
</dbReference>
<dbReference type="GO" id="GO:2001070">
    <property type="term" value="F:starch binding"/>
    <property type="evidence" value="ECO:0007669"/>
    <property type="project" value="InterPro"/>
</dbReference>
<dbReference type="InterPro" id="IPR013783">
    <property type="entry name" value="Ig-like_fold"/>
</dbReference>
<feature type="compositionally biased region" description="Basic and acidic residues" evidence="1">
    <location>
        <begin position="89"/>
        <end position="98"/>
    </location>
</feature>
<dbReference type="EMBL" id="CAMXCT010000006">
    <property type="protein sequence ID" value="CAI3972374.1"/>
    <property type="molecule type" value="Genomic_DNA"/>
</dbReference>
<dbReference type="EMBL" id="CAMXCT030000006">
    <property type="protein sequence ID" value="CAL4759686.1"/>
    <property type="molecule type" value="Genomic_DNA"/>
</dbReference>
<keyword evidence="5" id="KW-1185">Reference proteome</keyword>
<dbReference type="InterPro" id="IPR002044">
    <property type="entry name" value="CBM20"/>
</dbReference>